<keyword evidence="2" id="KW-1185">Reference proteome</keyword>
<protein>
    <recommendedName>
        <fullName evidence="3">DUF4846 domain-containing protein</fullName>
    </recommendedName>
</protein>
<dbReference type="RefSeq" id="WP_123897604.1">
    <property type="nucleotide sequence ID" value="NZ_RPFJ01000011.1"/>
</dbReference>
<sequence length="287" mass="33237">MIKKSASIILLVILFSFKKEKVSQNLLSIAIIPTLEQDRINPDGHTLKTRFNPPNGYKRDSLQKDSFGYFLQNYPLKKHGKQVRLYNGNLKNRQDVHAAIFDINVGKRNLQQCADAAIRLRADYLYQQKKYDSIHFNFTNGFNAKYNKWRSGQRISVKGNTVSWYSGAEQSNSRATFDKYLTMVFSYAGTLSLEKEMKKIDVEDLQIGDVFIQGGNPGHAVVVVDVVKNDNGKKLFLLAQSYMPAQEIHVLKNFNNTSISPWYDAEYLQYLYTPEWNFTKKNLRRFY</sequence>
<gene>
    <name evidence="1" type="ORF">EGM88_08770</name>
</gene>
<dbReference type="InterPro" id="IPR032315">
    <property type="entry name" value="DUF4846"/>
</dbReference>
<dbReference type="Proteomes" id="UP000270856">
    <property type="component" value="Unassembled WGS sequence"/>
</dbReference>
<dbReference type="Pfam" id="PF16138">
    <property type="entry name" value="DUF4846"/>
    <property type="match status" value="1"/>
</dbReference>
<evidence type="ECO:0000313" key="1">
    <source>
        <dbReference type="EMBL" id="RPD96451.1"/>
    </source>
</evidence>
<organism evidence="1 2">
    <name type="scientific">Aureibaculum marinum</name>
    <dbReference type="NCBI Taxonomy" id="2487930"/>
    <lineage>
        <taxon>Bacteria</taxon>
        <taxon>Pseudomonadati</taxon>
        <taxon>Bacteroidota</taxon>
        <taxon>Flavobacteriia</taxon>
        <taxon>Flavobacteriales</taxon>
        <taxon>Flavobacteriaceae</taxon>
        <taxon>Aureibaculum</taxon>
    </lineage>
</organism>
<dbReference type="EMBL" id="RPFJ01000011">
    <property type="protein sequence ID" value="RPD96451.1"/>
    <property type="molecule type" value="Genomic_DNA"/>
</dbReference>
<evidence type="ECO:0000313" key="2">
    <source>
        <dbReference type="Proteomes" id="UP000270856"/>
    </source>
</evidence>
<accession>A0A3N4NJR1</accession>
<comment type="caution">
    <text evidence="1">The sequence shown here is derived from an EMBL/GenBank/DDBJ whole genome shotgun (WGS) entry which is preliminary data.</text>
</comment>
<reference evidence="1 2" key="1">
    <citation type="submission" date="2018-11" db="EMBL/GenBank/DDBJ databases">
        <title>Aureibaculum marinum gen. nov., sp. nov., a member of the family Flavobacteriaceae isolated from the Bohai Sea.</title>
        <authorList>
            <person name="Ji X."/>
        </authorList>
    </citation>
    <scope>NUCLEOTIDE SEQUENCE [LARGE SCALE GENOMIC DNA]</scope>
    <source>
        <strain evidence="1 2">BH-SD17</strain>
    </source>
</reference>
<name>A0A3N4NJR1_9FLAO</name>
<evidence type="ECO:0008006" key="3">
    <source>
        <dbReference type="Google" id="ProtNLM"/>
    </source>
</evidence>
<dbReference type="AlphaFoldDB" id="A0A3N4NJR1"/>
<proteinExistence type="predicted"/>
<dbReference type="OrthoDB" id="5511471at2"/>